<comment type="similarity">
    <text evidence="1">Belongs to the acetolactate synthase small subunit family.</text>
</comment>
<gene>
    <name evidence="4" type="ORF">CONCODRAFT_77589</name>
</gene>
<feature type="region of interest" description="Disordered" evidence="2">
    <location>
        <begin position="138"/>
        <end position="165"/>
    </location>
</feature>
<dbReference type="GO" id="GO:0009099">
    <property type="term" value="P:L-valine biosynthetic process"/>
    <property type="evidence" value="ECO:0007669"/>
    <property type="project" value="UniProtKB-UniRule"/>
</dbReference>
<evidence type="ECO:0000256" key="2">
    <source>
        <dbReference type="SAM" id="MobiDB-lite"/>
    </source>
</evidence>
<feature type="domain" description="Acetolactate synthase small subunit C-terminal" evidence="3">
    <location>
        <begin position="81"/>
        <end position="139"/>
    </location>
</feature>
<dbReference type="UniPathway" id="UPA00049">
    <property type="reaction ID" value="UER00059"/>
</dbReference>
<keyword evidence="1" id="KW-0028">Amino-acid biosynthesis</keyword>
<dbReference type="InterPro" id="IPR004789">
    <property type="entry name" value="Acetalactate_synth_ssu"/>
</dbReference>
<evidence type="ECO:0000259" key="3">
    <source>
        <dbReference type="Pfam" id="PF10369"/>
    </source>
</evidence>
<dbReference type="EC" id="2.2.1.6" evidence="1"/>
<sequence>MTLVVKEDQTVVEQAVKQLQDLTPVWAVLDYSKTPLIERELCLVKVSLVGPDPNLAINDHLDHEKSLDSKLTSLTFAQNALSGLTQLTQLFQGKVIDVNPEAIIIELSAKSTRVDAFMDLLRPYGILEVARTGAMAVPRSVSHDHHDSKVENDGPSVDASMLPPG</sequence>
<comment type="function">
    <text evidence="1">Catalyzes the conversion of 2 pyruvate molecules into acetolactate in the first common step of the biosynthetic pathway of the branched-amino acids such as leucine, isoleucine, and valine.</text>
</comment>
<feature type="compositionally biased region" description="Basic and acidic residues" evidence="2">
    <location>
        <begin position="141"/>
        <end position="152"/>
    </location>
</feature>
<comment type="catalytic activity">
    <reaction evidence="1">
        <text>2 pyruvate + H(+) = (2S)-2-acetolactate + CO2</text>
        <dbReference type="Rhea" id="RHEA:25249"/>
        <dbReference type="ChEBI" id="CHEBI:15361"/>
        <dbReference type="ChEBI" id="CHEBI:15378"/>
        <dbReference type="ChEBI" id="CHEBI:16526"/>
        <dbReference type="ChEBI" id="CHEBI:58476"/>
        <dbReference type="EC" id="2.2.1.6"/>
    </reaction>
</comment>
<dbReference type="AlphaFoldDB" id="A0A137PCY2"/>
<evidence type="ECO:0000313" key="5">
    <source>
        <dbReference type="Proteomes" id="UP000070444"/>
    </source>
</evidence>
<comment type="pathway">
    <text evidence="1">Amino-acid biosynthesis; L-isoleucine biosynthesis; L-isoleucine from 2-oxobutanoate: step 1/4.</text>
</comment>
<reference evidence="4 5" key="1">
    <citation type="journal article" date="2015" name="Genome Biol. Evol.">
        <title>Phylogenomic analyses indicate that early fungi evolved digesting cell walls of algal ancestors of land plants.</title>
        <authorList>
            <person name="Chang Y."/>
            <person name="Wang S."/>
            <person name="Sekimoto S."/>
            <person name="Aerts A.L."/>
            <person name="Choi C."/>
            <person name="Clum A."/>
            <person name="LaButti K.M."/>
            <person name="Lindquist E.A."/>
            <person name="Yee Ngan C."/>
            <person name="Ohm R.A."/>
            <person name="Salamov A.A."/>
            <person name="Grigoriev I.V."/>
            <person name="Spatafora J.W."/>
            <person name="Berbee M.L."/>
        </authorList>
    </citation>
    <scope>NUCLEOTIDE SEQUENCE [LARGE SCALE GENOMIC DNA]</scope>
    <source>
        <strain evidence="4 5">NRRL 28638</strain>
    </source>
</reference>
<evidence type="ECO:0000256" key="1">
    <source>
        <dbReference type="RuleBase" id="RU368092"/>
    </source>
</evidence>
<organism evidence="4 5">
    <name type="scientific">Conidiobolus coronatus (strain ATCC 28846 / CBS 209.66 / NRRL 28638)</name>
    <name type="common">Delacroixia coronata</name>
    <dbReference type="NCBI Taxonomy" id="796925"/>
    <lineage>
        <taxon>Eukaryota</taxon>
        <taxon>Fungi</taxon>
        <taxon>Fungi incertae sedis</taxon>
        <taxon>Zoopagomycota</taxon>
        <taxon>Entomophthoromycotina</taxon>
        <taxon>Entomophthoromycetes</taxon>
        <taxon>Entomophthorales</taxon>
        <taxon>Ancylistaceae</taxon>
        <taxon>Conidiobolus</taxon>
    </lineage>
</organism>
<accession>A0A137PCY2</accession>
<name>A0A137PCY2_CONC2</name>
<comment type="subunit">
    <text evidence="1">Dimer of large and small chains.</text>
</comment>
<keyword evidence="1" id="KW-0100">Branched-chain amino acid biosynthesis</keyword>
<keyword evidence="1" id="KW-0808">Transferase</keyword>
<dbReference type="GO" id="GO:0042645">
    <property type="term" value="C:mitochondrial nucleoid"/>
    <property type="evidence" value="ECO:0007669"/>
    <property type="project" value="TreeGrafter"/>
</dbReference>
<dbReference type="NCBIfam" id="TIGR00119">
    <property type="entry name" value="acolac_sm"/>
    <property type="match status" value="1"/>
</dbReference>
<protein>
    <recommendedName>
        <fullName evidence="1">Acetolactate synthase small subunit</fullName>
        <shortName evidence="1">AHAS</shortName>
        <shortName evidence="1">ALS</shortName>
        <ecNumber evidence="1">2.2.1.6</ecNumber>
    </recommendedName>
    <alternativeName>
        <fullName evidence="1">Acetohydroxy-acid synthase small subunit</fullName>
    </alternativeName>
</protein>
<keyword evidence="5" id="KW-1185">Reference proteome</keyword>
<comment type="pathway">
    <text evidence="1">Amino-acid biosynthesis; L-valine biosynthesis; L-valine from pyruvate: step 1/4.</text>
</comment>
<dbReference type="STRING" id="796925.A0A137PCY2"/>
<dbReference type="GO" id="GO:0005948">
    <property type="term" value="C:acetolactate synthase complex"/>
    <property type="evidence" value="ECO:0007669"/>
    <property type="project" value="TreeGrafter"/>
</dbReference>
<dbReference type="InterPro" id="IPR053050">
    <property type="entry name" value="ALS_regulatory_subunit"/>
</dbReference>
<dbReference type="GO" id="GO:0003984">
    <property type="term" value="F:acetolactate synthase activity"/>
    <property type="evidence" value="ECO:0007669"/>
    <property type="project" value="UniProtKB-UniRule"/>
</dbReference>
<dbReference type="GO" id="GO:0009097">
    <property type="term" value="P:isoleucine biosynthetic process"/>
    <property type="evidence" value="ECO:0007669"/>
    <property type="project" value="UniProtKB-UniRule"/>
</dbReference>
<proteinExistence type="inferred from homology"/>
<dbReference type="UniPathway" id="UPA00047">
    <property type="reaction ID" value="UER00055"/>
</dbReference>
<dbReference type="Proteomes" id="UP000070444">
    <property type="component" value="Unassembled WGS sequence"/>
</dbReference>
<dbReference type="PANTHER" id="PTHR31242">
    <property type="entry name" value="ACETOLACTATE SYNTHASE SMALL SUBUNIT, MITOCHONDRIAL"/>
    <property type="match status" value="1"/>
</dbReference>
<dbReference type="InterPro" id="IPR027271">
    <property type="entry name" value="Acetolactate_synth/TF_NikR_C"/>
</dbReference>
<dbReference type="OrthoDB" id="2013116at2759"/>
<dbReference type="SUPFAM" id="SSF55021">
    <property type="entry name" value="ACT-like"/>
    <property type="match status" value="1"/>
</dbReference>
<dbReference type="GO" id="GO:1990610">
    <property type="term" value="F:acetolactate synthase regulator activity"/>
    <property type="evidence" value="ECO:0007669"/>
    <property type="project" value="UniProtKB-UniRule"/>
</dbReference>
<dbReference type="Gene3D" id="3.30.70.1150">
    <property type="entry name" value="ACT-like. Chain A, domain 2"/>
    <property type="match status" value="1"/>
</dbReference>
<dbReference type="EMBL" id="KQ964445">
    <property type="protein sequence ID" value="KXN72857.1"/>
    <property type="molecule type" value="Genomic_DNA"/>
</dbReference>
<dbReference type="InterPro" id="IPR045865">
    <property type="entry name" value="ACT-like_dom_sf"/>
</dbReference>
<dbReference type="Pfam" id="PF10369">
    <property type="entry name" value="ALS_ss_C"/>
    <property type="match status" value="1"/>
</dbReference>
<evidence type="ECO:0000313" key="4">
    <source>
        <dbReference type="EMBL" id="KXN72857.1"/>
    </source>
</evidence>
<dbReference type="InterPro" id="IPR019455">
    <property type="entry name" value="Acetolactate_synth_ssu_C"/>
</dbReference>
<dbReference type="PANTHER" id="PTHR31242:SF2">
    <property type="entry name" value="ACETOLACTATE SYNTHASE SMALL SUBUNIT, MITOCHONDRIAL"/>
    <property type="match status" value="1"/>
</dbReference>